<comment type="caution">
    <text evidence="3">The sequence shown here is derived from an EMBL/GenBank/DDBJ whole genome shotgun (WGS) entry which is preliminary data.</text>
</comment>
<keyword evidence="1" id="KW-0129">CBS domain</keyword>
<dbReference type="Pfam" id="PF00571">
    <property type="entry name" value="CBS"/>
    <property type="match status" value="1"/>
</dbReference>
<keyword evidence="4" id="KW-1185">Reference proteome</keyword>
<reference evidence="3 4" key="1">
    <citation type="journal article" date="2020" name="Nature">
        <title>Bacterial chemolithoautotrophy via manganese oxidation.</title>
        <authorList>
            <person name="Yu H."/>
            <person name="Leadbetter J.R."/>
        </authorList>
    </citation>
    <scope>NUCLEOTIDE SEQUENCE [LARGE SCALE GENOMIC DNA]</scope>
    <source>
        <strain evidence="3 4">RBP-1</strain>
    </source>
</reference>
<dbReference type="CDD" id="cd04640">
    <property type="entry name" value="CBS_pair_proteobact"/>
    <property type="match status" value="1"/>
</dbReference>
<dbReference type="AlphaFoldDB" id="A0A7X6I511"/>
<evidence type="ECO:0000256" key="1">
    <source>
        <dbReference type="PROSITE-ProRule" id="PRU00703"/>
    </source>
</evidence>
<dbReference type="Gene3D" id="3.10.580.10">
    <property type="entry name" value="CBS-domain"/>
    <property type="match status" value="1"/>
</dbReference>
<gene>
    <name evidence="3" type="ORF">RAMLITH_03150</name>
</gene>
<evidence type="ECO:0000313" key="4">
    <source>
        <dbReference type="Proteomes" id="UP000521868"/>
    </source>
</evidence>
<evidence type="ECO:0000259" key="2">
    <source>
        <dbReference type="PROSITE" id="PS51371"/>
    </source>
</evidence>
<protein>
    <submittedName>
        <fullName evidence="3">CBS domain-containing protein</fullName>
    </submittedName>
</protein>
<name>A0A7X6I511_9BURK</name>
<dbReference type="InterPro" id="IPR046342">
    <property type="entry name" value="CBS_dom_sf"/>
</dbReference>
<dbReference type="Proteomes" id="UP000521868">
    <property type="component" value="Unassembled WGS sequence"/>
</dbReference>
<accession>A0A7X6I511</accession>
<feature type="domain" description="CBS" evidence="2">
    <location>
        <begin position="119"/>
        <end position="180"/>
    </location>
</feature>
<dbReference type="InterPro" id="IPR000644">
    <property type="entry name" value="CBS_dom"/>
</dbReference>
<proteinExistence type="predicted"/>
<sequence>MTCNDGPDVAGALEVYFPYAPAAAPATEFPLPSMAWASLAAAGVSIHPRAKPVGAFAPLRFPSGGRVYVAMANREVKMNSYPALASRSVLRGPVRVCRLQQDQPVTTMDSPALDVMTDLTRVAAAVVSPATRIDDADRFMMRRGVRMLLVLGDEEVLVGIVTATDLMGERPVTLAQERGLRHSEIVVADVMTPAQRLDAFELEQVRGARVGNVVASLQQHRRHHALVTQADGRGGLEVRGLFSLSQIARQVGTALALPDAADSFAEIEAALAH</sequence>
<dbReference type="EMBL" id="VTOX01000001">
    <property type="protein sequence ID" value="NKE64806.1"/>
    <property type="molecule type" value="Genomic_DNA"/>
</dbReference>
<organism evidence="3 4">
    <name type="scientific">Ramlibacter lithotrophicus</name>
    <dbReference type="NCBI Taxonomy" id="2606681"/>
    <lineage>
        <taxon>Bacteria</taxon>
        <taxon>Pseudomonadati</taxon>
        <taxon>Pseudomonadota</taxon>
        <taxon>Betaproteobacteria</taxon>
        <taxon>Burkholderiales</taxon>
        <taxon>Comamonadaceae</taxon>
        <taxon>Ramlibacter</taxon>
    </lineage>
</organism>
<evidence type="ECO:0000313" key="3">
    <source>
        <dbReference type="EMBL" id="NKE64806.1"/>
    </source>
</evidence>
<dbReference type="PROSITE" id="PS51371">
    <property type="entry name" value="CBS"/>
    <property type="match status" value="1"/>
</dbReference>
<dbReference type="SUPFAM" id="SSF54631">
    <property type="entry name" value="CBS-domain pair"/>
    <property type="match status" value="1"/>
</dbReference>